<reference evidence="1 2" key="3">
    <citation type="journal article" date="2010" name="BMC Genomics">
        <title>Transcriptome sequencing and comparative analysis of cucumber flowers with different sex types.</title>
        <authorList>
            <person name="Guo S."/>
            <person name="Zheng Y."/>
            <person name="Joung J.G."/>
            <person name="Liu S."/>
            <person name="Zhang Z."/>
            <person name="Crasta O.R."/>
            <person name="Sobral B.W."/>
            <person name="Xu Y."/>
            <person name="Huang S."/>
            <person name="Fei Z."/>
        </authorList>
    </citation>
    <scope>NUCLEOTIDE SEQUENCE [LARGE SCALE GENOMIC DNA]</scope>
    <source>
        <strain evidence="2">cv. 9930</strain>
        <tissue evidence="1">Leaf</tissue>
    </source>
</reference>
<organism evidence="1 2">
    <name type="scientific">Cucumis sativus</name>
    <name type="common">Cucumber</name>
    <dbReference type="NCBI Taxonomy" id="3659"/>
    <lineage>
        <taxon>Eukaryota</taxon>
        <taxon>Viridiplantae</taxon>
        <taxon>Streptophyta</taxon>
        <taxon>Embryophyta</taxon>
        <taxon>Tracheophyta</taxon>
        <taxon>Spermatophyta</taxon>
        <taxon>Magnoliopsida</taxon>
        <taxon>eudicotyledons</taxon>
        <taxon>Gunneridae</taxon>
        <taxon>Pentapetalae</taxon>
        <taxon>rosids</taxon>
        <taxon>fabids</taxon>
        <taxon>Cucurbitales</taxon>
        <taxon>Cucurbitaceae</taxon>
        <taxon>Benincaseae</taxon>
        <taxon>Cucumis</taxon>
    </lineage>
</organism>
<dbReference type="EMBL" id="ACHR03000051">
    <property type="protein sequence ID" value="KAE8637322.1"/>
    <property type="molecule type" value="Genomic_DNA"/>
</dbReference>
<proteinExistence type="predicted"/>
<evidence type="ECO:0000313" key="2">
    <source>
        <dbReference type="Proteomes" id="UP000029981"/>
    </source>
</evidence>
<accession>A0ACB6HBL6</accession>
<keyword evidence="2" id="KW-1185">Reference proteome</keyword>
<gene>
    <name evidence="1" type="ORF">Csa_019108</name>
</gene>
<dbReference type="Proteomes" id="UP000029981">
    <property type="component" value="Unassembled WGS sequence"/>
</dbReference>
<reference evidence="1 2" key="1">
    <citation type="journal article" date="2009" name="Nat. Genet.">
        <title>The genome of the cucumber, Cucumis sativus L.</title>
        <authorList>
            <person name="Huang S."/>
            <person name="Li R."/>
            <person name="Zhang Z."/>
            <person name="Li L."/>
            <person name="Gu X."/>
            <person name="Fan W."/>
            <person name="Lucas W.J."/>
            <person name="Wang X."/>
            <person name="Xie B."/>
            <person name="Ni P."/>
            <person name="Ren Y."/>
            <person name="Zhu H."/>
            <person name="Li J."/>
            <person name="Lin K."/>
            <person name="Jin W."/>
            <person name="Fei Z."/>
            <person name="Li G."/>
            <person name="Staub J."/>
            <person name="Kilian A."/>
            <person name="van der Vossen E.A."/>
            <person name="Wu Y."/>
            <person name="Guo J."/>
            <person name="He J."/>
            <person name="Jia Z."/>
            <person name="Ren Y."/>
            <person name="Tian G."/>
            <person name="Lu Y."/>
            <person name="Ruan J."/>
            <person name="Qian W."/>
            <person name="Wang M."/>
            <person name="Huang Q."/>
            <person name="Li B."/>
            <person name="Xuan Z."/>
            <person name="Cao J."/>
            <person name="Asan"/>
            <person name="Wu Z."/>
            <person name="Zhang J."/>
            <person name="Cai Q."/>
            <person name="Bai Y."/>
            <person name="Zhao B."/>
            <person name="Han Y."/>
            <person name="Li Y."/>
            <person name="Li X."/>
            <person name="Wang S."/>
            <person name="Shi Q."/>
            <person name="Liu S."/>
            <person name="Cho W.K."/>
            <person name="Kim J.Y."/>
            <person name="Xu Y."/>
            <person name="Heller-Uszynska K."/>
            <person name="Miao H."/>
            <person name="Cheng Z."/>
            <person name="Zhang S."/>
            <person name="Wu J."/>
            <person name="Yang Y."/>
            <person name="Kang H."/>
            <person name="Li M."/>
            <person name="Liang H."/>
            <person name="Ren X."/>
            <person name="Shi Z."/>
            <person name="Wen M."/>
            <person name="Jian M."/>
            <person name="Yang H."/>
            <person name="Zhang G."/>
            <person name="Yang Z."/>
            <person name="Chen R."/>
            <person name="Liu S."/>
            <person name="Li J."/>
            <person name="Ma L."/>
            <person name="Liu H."/>
            <person name="Zhou Y."/>
            <person name="Zhao J."/>
            <person name="Fang X."/>
            <person name="Li G."/>
            <person name="Fang L."/>
            <person name="Li Y."/>
            <person name="Liu D."/>
            <person name="Zheng H."/>
            <person name="Zhang Y."/>
            <person name="Qin N."/>
            <person name="Li Z."/>
            <person name="Yang G."/>
            <person name="Yang S."/>
            <person name="Bolund L."/>
            <person name="Kristiansen K."/>
            <person name="Zheng H."/>
            <person name="Li S."/>
            <person name="Zhang X."/>
            <person name="Yang H."/>
            <person name="Wang J."/>
            <person name="Sun R."/>
            <person name="Zhang B."/>
            <person name="Jiang S."/>
            <person name="Wang J."/>
            <person name="Du Y."/>
            <person name="Li S."/>
        </authorList>
    </citation>
    <scope>NUCLEOTIDE SEQUENCE [LARGE SCALE GENOMIC DNA]</scope>
    <source>
        <strain evidence="2">cv. 9930</strain>
        <tissue evidence="1">Leaf</tissue>
    </source>
</reference>
<comment type="caution">
    <text evidence="1">The sequence shown here is derived from an EMBL/GenBank/DDBJ whole genome shotgun (WGS) entry which is preliminary data.</text>
</comment>
<sequence length="153" mass="17308">MPLNHAIVGNDKIIRLANGFVQLNDLSFSDNSSWTKTKKFRLGVKFVDDEIKTKFPRIEGAISEPFRVMDQRGEGYKKHHPPSRGDKIWRLEGIAKNGAYLQRLSSNEIKNVDDFLKTYKQKGSTYLKQLLGEKVSIGEQKKKRGKGGWAAAG</sequence>
<name>A0ACB6HBL6_CUCSA</name>
<protein>
    <submittedName>
        <fullName evidence="1">Uncharacterized protein</fullName>
    </submittedName>
</protein>
<reference evidence="1 2" key="2">
    <citation type="journal article" date="2009" name="PLoS ONE">
        <title>An integrated genetic and cytogenetic map of the cucumber genome.</title>
        <authorList>
            <person name="Ren Y."/>
            <person name="Zhang Z."/>
            <person name="Liu J."/>
            <person name="Staub J.E."/>
            <person name="Han Y."/>
            <person name="Cheng Z."/>
            <person name="Li X."/>
            <person name="Lu J."/>
            <person name="Miao H."/>
            <person name="Kang H."/>
            <person name="Xie B."/>
            <person name="Gu X."/>
            <person name="Wang X."/>
            <person name="Du Y."/>
            <person name="Jin W."/>
            <person name="Huang S."/>
        </authorList>
    </citation>
    <scope>NUCLEOTIDE SEQUENCE [LARGE SCALE GENOMIC DNA]</scope>
    <source>
        <strain evidence="2">cv. 9930</strain>
        <tissue evidence="1">Leaf</tissue>
    </source>
</reference>
<reference evidence="1 2" key="5">
    <citation type="journal article" date="2019" name="Gigascience">
        <title>A chromosome-scale genome assembly of cucumber (Cucumis sativus L.).</title>
        <authorList>
            <person name="Li Q."/>
            <person name="Li H."/>
            <person name="Huang W."/>
            <person name="Xu Y."/>
            <person name="Zhou Q."/>
            <person name="Wang S."/>
            <person name="Ruan J."/>
            <person name="Huang S."/>
            <person name="Zhang Z."/>
        </authorList>
    </citation>
    <scope>NUCLEOTIDE SEQUENCE [LARGE SCALE GENOMIC DNA]</scope>
    <source>
        <strain evidence="2">cv. 9930</strain>
        <tissue evidence="1">Leaf</tissue>
    </source>
</reference>
<evidence type="ECO:0000313" key="1">
    <source>
        <dbReference type="EMBL" id="KAE8637322.1"/>
    </source>
</evidence>
<reference evidence="1 2" key="4">
    <citation type="journal article" date="2011" name="BMC Genomics">
        <title>RNA-Seq improves annotation of protein-coding genes in the cucumber genome.</title>
        <authorList>
            <person name="Li Z."/>
            <person name="Zhang Z."/>
            <person name="Yan P."/>
            <person name="Huang S."/>
            <person name="Fei Z."/>
            <person name="Lin K."/>
        </authorList>
    </citation>
    <scope>NUCLEOTIDE SEQUENCE [LARGE SCALE GENOMIC DNA]</scope>
    <source>
        <strain evidence="2">cv. 9930</strain>
        <tissue evidence="1">Leaf</tissue>
    </source>
</reference>